<dbReference type="PROSITE" id="PS51257">
    <property type="entry name" value="PROKAR_LIPOPROTEIN"/>
    <property type="match status" value="1"/>
</dbReference>
<dbReference type="EMBL" id="BMXV01000011">
    <property type="protein sequence ID" value="GGY85889.1"/>
    <property type="molecule type" value="Genomic_DNA"/>
</dbReference>
<evidence type="ECO:0008006" key="5">
    <source>
        <dbReference type="Google" id="ProtNLM"/>
    </source>
</evidence>
<dbReference type="Proteomes" id="UP000601597">
    <property type="component" value="Unassembled WGS sequence"/>
</dbReference>
<reference evidence="4" key="1">
    <citation type="journal article" date="2019" name="Int. J. Syst. Evol. Microbiol.">
        <title>The Global Catalogue of Microorganisms (GCM) 10K type strain sequencing project: providing services to taxonomists for standard genome sequencing and annotation.</title>
        <authorList>
            <consortium name="The Broad Institute Genomics Platform"/>
            <consortium name="The Broad Institute Genome Sequencing Center for Infectious Disease"/>
            <person name="Wu L."/>
            <person name="Ma J."/>
        </authorList>
    </citation>
    <scope>NUCLEOTIDE SEQUENCE [LARGE SCALE GENOMIC DNA]</scope>
    <source>
        <strain evidence="4">KCTC 22280</strain>
    </source>
</reference>
<dbReference type="Gene3D" id="2.60.120.200">
    <property type="match status" value="1"/>
</dbReference>
<sequence>MKITKRLHQPLLFTMLLALVTLTGCKTGESTESLPNTQSPGTSQYSGPPPATADVQAFKINVWDNLSRANRCGECHNSSGQSPRFAHEGDVNVAYAQANGVVNLDEPARSPLVSKVAGGHNCWLGSDQACADAITSMISSWAGGSSGSVNRIELQAPALRDPGGTLPFPESSGTFSTTVYPLLTSYCSNCHADGDTRPYLASGNVDTAYDSAKSRMSLTAPFSSRLVERLRDDRHNCWNNSCEASANEMEAAIDALAGSVTPSAPDPELVTSKALTLGGDGLLANSGGRYEDHIVALYEFKTGDGITAFDTSGIEPSMHLTLSGNVEWVGGYGLNFGPAFTDDSGNSKRSGKAQATTGNSRKLHNLLTASGEYSLEAWVVPANVTQEDARIVTYSGSATARNLTLGQTLQNYEVLQRSTTTDQNAVFSTEDGANRLQASLQHVVVNFTPDQGRKIFINGEPTDDVDPAPGGLLSEWDDNFALVLGNETDGNSPWEGSLRLVAFHNRALSPAQIRTNFEAGVGQKYYLLFGVSHLVDVPEAFIVFEVSQFDNYSYLFTQPFFISLNDDASPGGIALEGMKLGVNGRETLTGQAWTLLETTLNRSDYVAGRGQLLSSQGTVIPQEGGPEADEFFLSFERLGDHQNVVIEGSLPSAPPPTDPPTAPADIGLKNFDAINASMSRLTGVSVSNSSVRDTFTTIRQQLPSSPNIEGFLASQQMAITQLAIGYCDALVEDNGLRTEFFPGFDFSQSANAAFDSSGRDLVVDPLIDTMVGRNLDSQPRVAELETELDELIETLTACGGSCPNDRTETVVKSGCAAVLGSATTLIH</sequence>
<feature type="region of interest" description="Disordered" evidence="1">
    <location>
        <begin position="28"/>
        <end position="50"/>
    </location>
</feature>
<feature type="signal peptide" evidence="2">
    <location>
        <begin position="1"/>
        <end position="26"/>
    </location>
</feature>
<dbReference type="InterPro" id="IPR013320">
    <property type="entry name" value="ConA-like_dom_sf"/>
</dbReference>
<comment type="caution">
    <text evidence="3">The sequence shown here is derived from an EMBL/GenBank/DDBJ whole genome shotgun (WGS) entry which is preliminary data.</text>
</comment>
<evidence type="ECO:0000256" key="2">
    <source>
        <dbReference type="SAM" id="SignalP"/>
    </source>
</evidence>
<feature type="chain" id="PRO_5047439322" description="Concanavalin A-like lectin/glucanases superfamily protein" evidence="2">
    <location>
        <begin position="27"/>
        <end position="827"/>
    </location>
</feature>
<dbReference type="SUPFAM" id="SSF49899">
    <property type="entry name" value="Concanavalin A-like lectins/glucanases"/>
    <property type="match status" value="1"/>
</dbReference>
<protein>
    <recommendedName>
        <fullName evidence="5">Concanavalin A-like lectin/glucanases superfamily protein</fullName>
    </recommendedName>
</protein>
<gene>
    <name evidence="3" type="ORF">GCM10007071_36630</name>
</gene>
<evidence type="ECO:0000256" key="1">
    <source>
        <dbReference type="SAM" id="MobiDB-lite"/>
    </source>
</evidence>
<evidence type="ECO:0000313" key="4">
    <source>
        <dbReference type="Proteomes" id="UP000601597"/>
    </source>
</evidence>
<name>A0ABQ3BA07_9GAMM</name>
<feature type="compositionally biased region" description="Polar residues" evidence="1">
    <location>
        <begin position="28"/>
        <end position="46"/>
    </location>
</feature>
<accession>A0ABQ3BA07</accession>
<keyword evidence="4" id="KW-1185">Reference proteome</keyword>
<dbReference type="RefSeq" id="WP_189578467.1">
    <property type="nucleotide sequence ID" value="NZ_BMXV01000011.1"/>
</dbReference>
<evidence type="ECO:0000313" key="3">
    <source>
        <dbReference type="EMBL" id="GGY85889.1"/>
    </source>
</evidence>
<proteinExistence type="predicted"/>
<organism evidence="3 4">
    <name type="scientific">Marinobacter zhanjiangensis</name>
    <dbReference type="NCBI Taxonomy" id="578215"/>
    <lineage>
        <taxon>Bacteria</taxon>
        <taxon>Pseudomonadati</taxon>
        <taxon>Pseudomonadota</taxon>
        <taxon>Gammaproteobacteria</taxon>
        <taxon>Pseudomonadales</taxon>
        <taxon>Marinobacteraceae</taxon>
        <taxon>Marinobacter</taxon>
    </lineage>
</organism>
<dbReference type="Pfam" id="PF13385">
    <property type="entry name" value="Laminin_G_3"/>
    <property type="match status" value="1"/>
</dbReference>
<keyword evidence="2" id="KW-0732">Signal</keyword>